<keyword evidence="6" id="KW-0969">Cilium</keyword>
<keyword evidence="11" id="KW-1185">Reference proteome</keyword>
<feature type="coiled-coil region" evidence="9">
    <location>
        <begin position="178"/>
        <end position="257"/>
    </location>
</feature>
<evidence type="ECO:0000313" key="11">
    <source>
        <dbReference type="Proteomes" id="UP001190700"/>
    </source>
</evidence>
<evidence type="ECO:0000256" key="5">
    <source>
        <dbReference type="ARBA" id="ARBA00023054"/>
    </source>
</evidence>
<reference evidence="10 11" key="1">
    <citation type="journal article" date="2015" name="Genome Biol. Evol.">
        <title>Comparative Genomics of a Bacterivorous Green Alga Reveals Evolutionary Causalities and Consequences of Phago-Mixotrophic Mode of Nutrition.</title>
        <authorList>
            <person name="Burns J.A."/>
            <person name="Paasch A."/>
            <person name="Narechania A."/>
            <person name="Kim E."/>
        </authorList>
    </citation>
    <scope>NUCLEOTIDE SEQUENCE [LARGE SCALE GENOMIC DNA]</scope>
    <source>
        <strain evidence="10 11">PLY_AMNH</strain>
    </source>
</reference>
<evidence type="ECO:0000256" key="2">
    <source>
        <dbReference type="ARBA" id="ARBA00007209"/>
    </source>
</evidence>
<evidence type="ECO:0000256" key="8">
    <source>
        <dbReference type="ARBA" id="ARBA00023273"/>
    </source>
</evidence>
<dbReference type="InterPro" id="IPR000435">
    <property type="entry name" value="Tektins"/>
</dbReference>
<keyword evidence="7" id="KW-0206">Cytoskeleton</keyword>
<dbReference type="GO" id="GO:0005634">
    <property type="term" value="C:nucleus"/>
    <property type="evidence" value="ECO:0007669"/>
    <property type="project" value="TreeGrafter"/>
</dbReference>
<dbReference type="EMBL" id="LGRX02008528">
    <property type="protein sequence ID" value="KAK3273323.1"/>
    <property type="molecule type" value="Genomic_DNA"/>
</dbReference>
<dbReference type="PANTHER" id="PTHR19960">
    <property type="entry name" value="TEKTIN"/>
    <property type="match status" value="1"/>
</dbReference>
<comment type="subcellular location">
    <subcellularLocation>
        <location evidence="1">Cytoplasm</location>
        <location evidence="1">Cytoskeleton</location>
        <location evidence="1">Flagellum axoneme</location>
    </subcellularLocation>
</comment>
<accession>A0AAE0G8Q4</accession>
<dbReference type="GO" id="GO:0015630">
    <property type="term" value="C:microtubule cytoskeleton"/>
    <property type="evidence" value="ECO:0007669"/>
    <property type="project" value="TreeGrafter"/>
</dbReference>
<keyword evidence="8" id="KW-0966">Cell projection</keyword>
<feature type="coiled-coil region" evidence="9">
    <location>
        <begin position="370"/>
        <end position="404"/>
    </location>
</feature>
<protein>
    <recommendedName>
        <fullName evidence="12">Tektin</fullName>
    </recommendedName>
</protein>
<proteinExistence type="inferred from homology"/>
<keyword evidence="5 9" id="KW-0175">Coiled coil</keyword>
<keyword evidence="3" id="KW-0963">Cytoplasm</keyword>
<dbReference type="PANTHER" id="PTHR19960:SF25">
    <property type="entry name" value="TEKTIN-1"/>
    <property type="match status" value="1"/>
</dbReference>
<dbReference type="InterPro" id="IPR048256">
    <property type="entry name" value="Tektin-like"/>
</dbReference>
<gene>
    <name evidence="10" type="ORF">CYMTET_18429</name>
</gene>
<comment type="similarity">
    <text evidence="2">Belongs to the tektin family.</text>
</comment>
<evidence type="ECO:0000256" key="6">
    <source>
        <dbReference type="ARBA" id="ARBA00023069"/>
    </source>
</evidence>
<comment type="caution">
    <text evidence="10">The sequence shown here is derived from an EMBL/GenBank/DDBJ whole genome shotgun (WGS) entry which is preliminary data.</text>
</comment>
<organism evidence="10 11">
    <name type="scientific">Cymbomonas tetramitiformis</name>
    <dbReference type="NCBI Taxonomy" id="36881"/>
    <lineage>
        <taxon>Eukaryota</taxon>
        <taxon>Viridiplantae</taxon>
        <taxon>Chlorophyta</taxon>
        <taxon>Pyramimonadophyceae</taxon>
        <taxon>Pyramimonadales</taxon>
        <taxon>Pyramimonadaceae</taxon>
        <taxon>Cymbomonas</taxon>
    </lineage>
</organism>
<evidence type="ECO:0000256" key="7">
    <source>
        <dbReference type="ARBA" id="ARBA00023212"/>
    </source>
</evidence>
<dbReference type="Proteomes" id="UP001190700">
    <property type="component" value="Unassembled WGS sequence"/>
</dbReference>
<dbReference type="AlphaFoldDB" id="A0AAE0G8Q4"/>
<name>A0AAE0G8Q4_9CHLO</name>
<sequence>MYKIAVTHEGVNSVGLPGQYMVSISVLQKCSSSCRSDVDVDVAPLSLSLSSLQRKRKSLPVAESLRLLPSIRNRHLPQILEAVEMAETDVAPTQPTLSLPSVWRQRSVDVMELAQKQRSNLQEYRSAYWRYNENSRRSQYSMQVQVNESLKKMRATLDLLVEKLSATHQAAIPVEKTLEEMQATLEKDLVEKQRLLDRNKERLDIRAQRPPQELVADEAQRQLLAQEALLKDAIVQEERVSKEVADALAQLQAAQENISVDLADKKTALDLNRKSDAECPNPALKLPDITAKRMDMSQSGTLQLEKDVEISVQKPVDPLLTSPNVWHGATMKNVEKNRRIQTRSLQLCDGCEMLSKKLSEAILQAHHYVAQALQERIKEMKAMVGELKEQLSLTLEEIQEAETTAKMLDMALEDIKEPLKVSTTRREIHKGRPERELIEDDVQINLKSEAGELTEQQAYLEKRKEKVNELLDELVATRDEINQDIHCKEECIALDDKCLQLGSY</sequence>
<evidence type="ECO:0000313" key="10">
    <source>
        <dbReference type="EMBL" id="KAK3273323.1"/>
    </source>
</evidence>
<dbReference type="GO" id="GO:0005929">
    <property type="term" value="C:cilium"/>
    <property type="evidence" value="ECO:0007669"/>
    <property type="project" value="UniProtKB-ARBA"/>
</dbReference>
<dbReference type="GO" id="GO:0060271">
    <property type="term" value="P:cilium assembly"/>
    <property type="evidence" value="ECO:0007669"/>
    <property type="project" value="TreeGrafter"/>
</dbReference>
<keyword evidence="4" id="KW-0282">Flagellum</keyword>
<dbReference type="GO" id="GO:0005737">
    <property type="term" value="C:cytoplasm"/>
    <property type="evidence" value="ECO:0007669"/>
    <property type="project" value="UniProtKB-ARBA"/>
</dbReference>
<dbReference type="GO" id="GO:0060294">
    <property type="term" value="P:cilium movement involved in cell motility"/>
    <property type="evidence" value="ECO:0007669"/>
    <property type="project" value="InterPro"/>
</dbReference>
<evidence type="ECO:0000256" key="1">
    <source>
        <dbReference type="ARBA" id="ARBA00004611"/>
    </source>
</evidence>
<evidence type="ECO:0008006" key="12">
    <source>
        <dbReference type="Google" id="ProtNLM"/>
    </source>
</evidence>
<evidence type="ECO:0000256" key="3">
    <source>
        <dbReference type="ARBA" id="ARBA00022490"/>
    </source>
</evidence>
<evidence type="ECO:0000256" key="9">
    <source>
        <dbReference type="SAM" id="Coils"/>
    </source>
</evidence>
<evidence type="ECO:0000256" key="4">
    <source>
        <dbReference type="ARBA" id="ARBA00022846"/>
    </source>
</evidence>
<dbReference type="Pfam" id="PF03148">
    <property type="entry name" value="Tektin"/>
    <property type="match status" value="1"/>
</dbReference>